<dbReference type="InterPro" id="IPR016032">
    <property type="entry name" value="Sig_transdc_resp-reg_C-effctor"/>
</dbReference>
<gene>
    <name evidence="5" type="ordered locus">Terro_2401</name>
</gene>
<dbReference type="Pfam" id="PF13426">
    <property type="entry name" value="PAS_9"/>
    <property type="match status" value="1"/>
</dbReference>
<keyword evidence="1 2" id="KW-0238">DNA-binding</keyword>
<feature type="domain" description="OmpR/PhoB-type" evidence="4">
    <location>
        <begin position="13"/>
        <end position="112"/>
    </location>
</feature>
<dbReference type="InterPro" id="IPR035965">
    <property type="entry name" value="PAS-like_dom_sf"/>
</dbReference>
<name>I3ZHE1_TERRK</name>
<dbReference type="HOGENOM" id="CLU_667169_0_0_0"/>
<dbReference type="Gene3D" id="3.30.450.20">
    <property type="entry name" value="PAS domain"/>
    <property type="match status" value="1"/>
</dbReference>
<reference evidence="5 6" key="1">
    <citation type="submission" date="2012-06" db="EMBL/GenBank/DDBJ databases">
        <title>Complete genome of Terriglobus roseus DSM 18391.</title>
        <authorList>
            <consortium name="US DOE Joint Genome Institute (JGI-PGF)"/>
            <person name="Lucas S."/>
            <person name="Copeland A."/>
            <person name="Lapidus A."/>
            <person name="Glavina del Rio T."/>
            <person name="Dalin E."/>
            <person name="Tice H."/>
            <person name="Bruce D."/>
            <person name="Goodwin L."/>
            <person name="Pitluck S."/>
            <person name="Peters L."/>
            <person name="Mikhailova N."/>
            <person name="Munk A.C.C."/>
            <person name="Kyrpides N."/>
            <person name="Mavromatis K."/>
            <person name="Ivanova N."/>
            <person name="Brettin T."/>
            <person name="Detter J.C."/>
            <person name="Han C."/>
            <person name="Larimer F."/>
            <person name="Land M."/>
            <person name="Hauser L."/>
            <person name="Markowitz V."/>
            <person name="Cheng J.-F."/>
            <person name="Hugenholtz P."/>
            <person name="Woyke T."/>
            <person name="Wu D."/>
            <person name="Brambilla E."/>
            <person name="Klenk H.-P."/>
            <person name="Eisen J.A."/>
        </authorList>
    </citation>
    <scope>NUCLEOTIDE SEQUENCE [LARGE SCALE GENOMIC DNA]</scope>
    <source>
        <strain evidence="6">DSM 18391 / NRRL B-41598 / KBS 63</strain>
    </source>
</reference>
<dbReference type="STRING" id="926566.Terro_2401"/>
<dbReference type="PROSITE" id="PS51755">
    <property type="entry name" value="OMPR_PHOB"/>
    <property type="match status" value="1"/>
</dbReference>
<proteinExistence type="predicted"/>
<dbReference type="PROSITE" id="PS50112">
    <property type="entry name" value="PAS"/>
    <property type="match status" value="1"/>
</dbReference>
<dbReference type="Gene3D" id="1.10.10.10">
    <property type="entry name" value="Winged helix-like DNA-binding domain superfamily/Winged helix DNA-binding domain"/>
    <property type="match status" value="1"/>
</dbReference>
<dbReference type="InterPro" id="IPR000014">
    <property type="entry name" value="PAS"/>
</dbReference>
<dbReference type="AlphaFoldDB" id="I3ZHE1"/>
<dbReference type="EMBL" id="CP003379">
    <property type="protein sequence ID" value="AFL88659.1"/>
    <property type="molecule type" value="Genomic_DNA"/>
</dbReference>
<evidence type="ECO:0000256" key="1">
    <source>
        <dbReference type="ARBA" id="ARBA00023125"/>
    </source>
</evidence>
<evidence type="ECO:0000313" key="6">
    <source>
        <dbReference type="Proteomes" id="UP000006056"/>
    </source>
</evidence>
<feature type="DNA-binding region" description="OmpR/PhoB-type" evidence="2">
    <location>
        <begin position="13"/>
        <end position="112"/>
    </location>
</feature>
<dbReference type="Pfam" id="PF00486">
    <property type="entry name" value="Trans_reg_C"/>
    <property type="match status" value="1"/>
</dbReference>
<dbReference type="Proteomes" id="UP000006056">
    <property type="component" value="Chromosome"/>
</dbReference>
<dbReference type="SUPFAM" id="SSF46894">
    <property type="entry name" value="C-terminal effector domain of the bipartite response regulators"/>
    <property type="match status" value="1"/>
</dbReference>
<evidence type="ECO:0000259" key="3">
    <source>
        <dbReference type="PROSITE" id="PS50112"/>
    </source>
</evidence>
<dbReference type="CDD" id="cd00130">
    <property type="entry name" value="PAS"/>
    <property type="match status" value="1"/>
</dbReference>
<keyword evidence="6" id="KW-1185">Reference proteome</keyword>
<dbReference type="KEGG" id="trs:Terro_2401"/>
<dbReference type="InterPro" id="IPR036388">
    <property type="entry name" value="WH-like_DNA-bd_sf"/>
</dbReference>
<evidence type="ECO:0000313" key="5">
    <source>
        <dbReference type="EMBL" id="AFL88659.1"/>
    </source>
</evidence>
<dbReference type="GO" id="GO:0003677">
    <property type="term" value="F:DNA binding"/>
    <property type="evidence" value="ECO:0007669"/>
    <property type="project" value="UniProtKB-UniRule"/>
</dbReference>
<dbReference type="GO" id="GO:0006355">
    <property type="term" value="P:regulation of DNA-templated transcription"/>
    <property type="evidence" value="ECO:0007669"/>
    <property type="project" value="InterPro"/>
</dbReference>
<feature type="domain" description="PAS" evidence="3">
    <location>
        <begin position="140"/>
        <end position="196"/>
    </location>
</feature>
<dbReference type="CDD" id="cd00383">
    <property type="entry name" value="trans_reg_C"/>
    <property type="match status" value="1"/>
</dbReference>
<dbReference type="GO" id="GO:0000160">
    <property type="term" value="P:phosphorelay signal transduction system"/>
    <property type="evidence" value="ECO:0007669"/>
    <property type="project" value="InterPro"/>
</dbReference>
<protein>
    <submittedName>
        <fullName evidence="5">PAS domain S-box</fullName>
    </submittedName>
</protein>
<evidence type="ECO:0000256" key="2">
    <source>
        <dbReference type="PROSITE-ProRule" id="PRU01091"/>
    </source>
</evidence>
<organism evidence="5 6">
    <name type="scientific">Terriglobus roseus (strain DSM 18391 / NRRL B-41598 / KBS 63)</name>
    <dbReference type="NCBI Taxonomy" id="926566"/>
    <lineage>
        <taxon>Bacteria</taxon>
        <taxon>Pseudomonadati</taxon>
        <taxon>Acidobacteriota</taxon>
        <taxon>Terriglobia</taxon>
        <taxon>Terriglobales</taxon>
        <taxon>Acidobacteriaceae</taxon>
        <taxon>Terriglobus</taxon>
    </lineage>
</organism>
<sequence>MSSTPKAMLHDARTPVQAIGRYSLHSFPLCLKDGPRVLALSRRQLDVLAFIARAEGDVVSKSAIFEAVWHGAFVEQGNLTQSIYMIRKAMGKLPDGSEFIQTVSGHGYRLAAALQNPEVVQSFVEMAPSRVCDRDRLHSREGRFHLMVESIGSYALYMLDCRGQVRSWNLGAERMKGYAASEVLARHFSMFYLPEDVAKRIPDREMWEAAECGRCTGENWHLKKDGGRFWARCEISGMRGPDGKLLGFARIVFDATAEKTQADKALCMGALWKRERDRLHAAAESSMDALLICETVFDGKDEIDDFIFTYLNSNAKKLVISHSESIAESRMSQCFRGNWDVDLFAECKRVALTNHPFIARCPFRRTTYRAGG</sequence>
<dbReference type="NCBIfam" id="TIGR00229">
    <property type="entry name" value="sensory_box"/>
    <property type="match status" value="1"/>
</dbReference>
<dbReference type="eggNOG" id="COG3710">
    <property type="taxonomic scope" value="Bacteria"/>
</dbReference>
<dbReference type="SUPFAM" id="SSF55785">
    <property type="entry name" value="PYP-like sensor domain (PAS domain)"/>
    <property type="match status" value="1"/>
</dbReference>
<dbReference type="SMART" id="SM00862">
    <property type="entry name" value="Trans_reg_C"/>
    <property type="match status" value="1"/>
</dbReference>
<dbReference type="InterPro" id="IPR001867">
    <property type="entry name" value="OmpR/PhoB-type_DNA-bd"/>
</dbReference>
<accession>I3ZHE1</accession>
<evidence type="ECO:0000259" key="4">
    <source>
        <dbReference type="PROSITE" id="PS51755"/>
    </source>
</evidence>